<dbReference type="Pfam" id="PF13191">
    <property type="entry name" value="AAA_16"/>
    <property type="match status" value="1"/>
</dbReference>
<proteinExistence type="predicted"/>
<sequence>MRGREREVETLRRHIAAVAAGRGGVVLIEAPAGYGKTRLLTEAQEIAQTFGVAWQKLPANAVSGVVAVDDAHWCDPRTLAELRAEPEGPVLRILTSTKPLDGFPVTLRLGELDDETIERIAADELGALPDAALKAAIREAGGRPKVVLDLLRGLREEGAIAIEGGTARLMRNVMPARSLAGIRSRLDKLSDRARRVTQVAAVLGRDVDRAELAAVVGSDDGLDEAVAADLITENPPSFRHEVVRATIAETLPLSVSRALLRQAVDVRLAAGRTADQLADELLACATDGDGKAILLLRKAASRLSDREPRLAAECAVRALELTPRTAAEFAGIAAEAVRLLAADGRVDQCREIAGRLLDEELPSDAEVRIRLELARLNAACSYAKTIALCHAGRTVPSTEINVRARLSALEALTTGITGKLAVSRELTGRALAQALAAGDREAQATARIAASVLAFHRGNWSRARQHQRDAIALSDVPFWAWVPEGCWIALLTGAEGETDRALALADDALRAARDNGRPTAVGQWEMTRVRLLLDAGRLDDAEGAARVVLELAEEYGRNDFAIATARYALGRIALYRGDPEGIARAAADGEQLAGHRNPALRATGNWLAALAAGREPGPDRPTPYDPADDVVAVRRTRDRQLLTVMQRRAQGIPLLEGLALQARGLFEEDQDLLRQAADILRTSPRLLVKASALEDAGGETNWQEALAAYETAGAHADAARVRARLRDVGVHRRRTDESDGELGLTATELTVAQLVAGGATNRVVAERLFVSPHTVDTHLRHIYRKLRIRSRVELTRVMHTPTSAPRSR</sequence>
<dbReference type="CDD" id="cd06170">
    <property type="entry name" value="LuxR_C_like"/>
    <property type="match status" value="1"/>
</dbReference>
<evidence type="ECO:0000256" key="2">
    <source>
        <dbReference type="ARBA" id="ARBA00022840"/>
    </source>
</evidence>
<dbReference type="SUPFAM" id="SSF48452">
    <property type="entry name" value="TPR-like"/>
    <property type="match status" value="1"/>
</dbReference>
<evidence type="ECO:0000256" key="1">
    <source>
        <dbReference type="ARBA" id="ARBA00022741"/>
    </source>
</evidence>
<dbReference type="PANTHER" id="PTHR16305:SF35">
    <property type="entry name" value="TRANSCRIPTIONAL ACTIVATOR DOMAIN"/>
    <property type="match status" value="1"/>
</dbReference>
<feature type="domain" description="HTH luxR-type" evidence="3">
    <location>
        <begin position="737"/>
        <end position="802"/>
    </location>
</feature>
<dbReference type="EMBL" id="BOMI01000077">
    <property type="protein sequence ID" value="GID75417.1"/>
    <property type="molecule type" value="Genomic_DNA"/>
</dbReference>
<comment type="caution">
    <text evidence="4">The sequence shown here is derived from an EMBL/GenBank/DDBJ whole genome shotgun (WGS) entry which is preliminary data.</text>
</comment>
<organism evidence="4 5">
    <name type="scientific">Paractinoplanes deccanensis</name>
    <dbReference type="NCBI Taxonomy" id="113561"/>
    <lineage>
        <taxon>Bacteria</taxon>
        <taxon>Bacillati</taxon>
        <taxon>Actinomycetota</taxon>
        <taxon>Actinomycetes</taxon>
        <taxon>Micromonosporales</taxon>
        <taxon>Micromonosporaceae</taxon>
        <taxon>Paractinoplanes</taxon>
    </lineage>
</organism>
<dbReference type="PANTHER" id="PTHR16305">
    <property type="entry name" value="TESTICULAR SOLUBLE ADENYLYL CYCLASE"/>
    <property type="match status" value="1"/>
</dbReference>
<dbReference type="InterPro" id="IPR027417">
    <property type="entry name" value="P-loop_NTPase"/>
</dbReference>
<reference evidence="4 5" key="1">
    <citation type="submission" date="2021-01" db="EMBL/GenBank/DDBJ databases">
        <title>Whole genome shotgun sequence of Actinoplanes deccanensis NBRC 13994.</title>
        <authorList>
            <person name="Komaki H."/>
            <person name="Tamura T."/>
        </authorList>
    </citation>
    <scope>NUCLEOTIDE SEQUENCE [LARGE SCALE GENOMIC DNA]</scope>
    <source>
        <strain evidence="4 5">NBRC 13994</strain>
    </source>
</reference>
<dbReference type="Gene3D" id="1.10.10.10">
    <property type="entry name" value="Winged helix-like DNA-binding domain superfamily/Winged helix DNA-binding domain"/>
    <property type="match status" value="1"/>
</dbReference>
<dbReference type="PROSITE" id="PS50043">
    <property type="entry name" value="HTH_LUXR_2"/>
    <property type="match status" value="1"/>
</dbReference>
<dbReference type="InterPro" id="IPR036388">
    <property type="entry name" value="WH-like_DNA-bd_sf"/>
</dbReference>
<dbReference type="PRINTS" id="PR00038">
    <property type="entry name" value="HTHLUXR"/>
</dbReference>
<dbReference type="SUPFAM" id="SSF46894">
    <property type="entry name" value="C-terminal effector domain of the bipartite response regulators"/>
    <property type="match status" value="1"/>
</dbReference>
<protein>
    <submittedName>
        <fullName evidence="4">Helix-turn-helix transcriptional regulator</fullName>
    </submittedName>
</protein>
<accession>A0ABQ3Y5Z5</accession>
<dbReference type="InterPro" id="IPR000792">
    <property type="entry name" value="Tscrpt_reg_LuxR_C"/>
</dbReference>
<name>A0ABQ3Y5Z5_9ACTN</name>
<keyword evidence="5" id="KW-1185">Reference proteome</keyword>
<dbReference type="InterPro" id="IPR016032">
    <property type="entry name" value="Sig_transdc_resp-reg_C-effctor"/>
</dbReference>
<keyword evidence="2" id="KW-0067">ATP-binding</keyword>
<dbReference type="InterPro" id="IPR041664">
    <property type="entry name" value="AAA_16"/>
</dbReference>
<dbReference type="Gene3D" id="1.25.40.10">
    <property type="entry name" value="Tetratricopeptide repeat domain"/>
    <property type="match status" value="1"/>
</dbReference>
<keyword evidence="1" id="KW-0547">Nucleotide-binding</keyword>
<dbReference type="SUPFAM" id="SSF52540">
    <property type="entry name" value="P-loop containing nucleoside triphosphate hydrolases"/>
    <property type="match status" value="1"/>
</dbReference>
<dbReference type="Proteomes" id="UP000609879">
    <property type="component" value="Unassembled WGS sequence"/>
</dbReference>
<dbReference type="PROSITE" id="PS00622">
    <property type="entry name" value="HTH_LUXR_1"/>
    <property type="match status" value="1"/>
</dbReference>
<gene>
    <name evidence="4" type="ORF">Ade02nite_40580</name>
</gene>
<dbReference type="InterPro" id="IPR011990">
    <property type="entry name" value="TPR-like_helical_dom_sf"/>
</dbReference>
<evidence type="ECO:0000259" key="3">
    <source>
        <dbReference type="PROSITE" id="PS50043"/>
    </source>
</evidence>
<dbReference type="SMART" id="SM00421">
    <property type="entry name" value="HTH_LUXR"/>
    <property type="match status" value="1"/>
</dbReference>
<evidence type="ECO:0000313" key="5">
    <source>
        <dbReference type="Proteomes" id="UP000609879"/>
    </source>
</evidence>
<evidence type="ECO:0000313" key="4">
    <source>
        <dbReference type="EMBL" id="GID75417.1"/>
    </source>
</evidence>
<dbReference type="Pfam" id="PF00196">
    <property type="entry name" value="GerE"/>
    <property type="match status" value="1"/>
</dbReference>